<proteinExistence type="predicted"/>
<dbReference type="Pfam" id="PF01844">
    <property type="entry name" value="HNH"/>
    <property type="match status" value="1"/>
</dbReference>
<evidence type="ECO:0000313" key="3">
    <source>
        <dbReference type="Proteomes" id="UP001310248"/>
    </source>
</evidence>
<comment type="caution">
    <text evidence="2">The sequence shown here is derived from an EMBL/GenBank/DDBJ whole genome shotgun (WGS) entry which is preliminary data.</text>
</comment>
<keyword evidence="2" id="KW-0255">Endonuclease</keyword>
<organism evidence="2 3">
    <name type="scientific">Agarivorans aestuarii</name>
    <dbReference type="NCBI Taxonomy" id="1563703"/>
    <lineage>
        <taxon>Bacteria</taxon>
        <taxon>Pseudomonadati</taxon>
        <taxon>Pseudomonadota</taxon>
        <taxon>Gammaproteobacteria</taxon>
        <taxon>Alteromonadales</taxon>
        <taxon>Alteromonadaceae</taxon>
        <taxon>Agarivorans</taxon>
    </lineage>
</organism>
<dbReference type="SMART" id="SM00507">
    <property type="entry name" value="HNHc"/>
    <property type="match status" value="1"/>
</dbReference>
<evidence type="ECO:0000259" key="1">
    <source>
        <dbReference type="SMART" id="SM00507"/>
    </source>
</evidence>
<dbReference type="EC" id="3.1.-.-" evidence="2"/>
<sequence length="145" mass="16864">MYSVSFRVNDKVHRKSYKTESGAMRAIRKWFQQHPESMHTLVMLYGPDQEPISYTQACDLPEVTSKVSDFYRSQAWLDLRYKALNQYGNSCACCGRGLENGATLHVDHIKPRSRYPELELKLDNLQVLCDQCNIGKSNKSEKQWR</sequence>
<keyword evidence="3" id="KW-1185">Reference proteome</keyword>
<dbReference type="GO" id="GO:0016787">
    <property type="term" value="F:hydrolase activity"/>
    <property type="evidence" value="ECO:0007669"/>
    <property type="project" value="UniProtKB-KW"/>
</dbReference>
<dbReference type="Proteomes" id="UP001310248">
    <property type="component" value="Unassembled WGS sequence"/>
</dbReference>
<evidence type="ECO:0000313" key="2">
    <source>
        <dbReference type="EMBL" id="MEE1674757.1"/>
    </source>
</evidence>
<protein>
    <submittedName>
        <fullName evidence="2">HNH endonuclease signature motif containing protein</fullName>
        <ecNumber evidence="2">3.1.-.-</ecNumber>
    </submittedName>
</protein>
<name>A0ABU7G5S7_9ALTE</name>
<dbReference type="GO" id="GO:0004519">
    <property type="term" value="F:endonuclease activity"/>
    <property type="evidence" value="ECO:0007669"/>
    <property type="project" value="UniProtKB-KW"/>
</dbReference>
<accession>A0ABU7G5S7</accession>
<gene>
    <name evidence="2" type="ORF">SNR37_004201</name>
</gene>
<dbReference type="InterPro" id="IPR002711">
    <property type="entry name" value="HNH"/>
</dbReference>
<keyword evidence="2" id="KW-0540">Nuclease</keyword>
<dbReference type="InterPro" id="IPR003615">
    <property type="entry name" value="HNH_nuc"/>
</dbReference>
<dbReference type="EMBL" id="JAYDYW010000009">
    <property type="protein sequence ID" value="MEE1674757.1"/>
    <property type="molecule type" value="Genomic_DNA"/>
</dbReference>
<keyword evidence="2" id="KW-0378">Hydrolase</keyword>
<dbReference type="CDD" id="cd00085">
    <property type="entry name" value="HNHc"/>
    <property type="match status" value="1"/>
</dbReference>
<reference evidence="3" key="1">
    <citation type="submission" date="2023-07" db="EMBL/GenBank/DDBJ databases">
        <title>Draft genome sequence of Agarivorans aestuarii strain ZMCS4, a CAZymes producing bacteria isolated from the marine brown algae Clodostephus spongiosus.</title>
        <authorList>
            <person name="Lorente B."/>
            <person name="Cabral C."/>
            <person name="Frias J."/>
            <person name="Faria J."/>
            <person name="Toubarro D."/>
        </authorList>
    </citation>
    <scope>NUCLEOTIDE SEQUENCE [LARGE SCALE GENOMIC DNA]</scope>
    <source>
        <strain evidence="3">ZMCS4</strain>
    </source>
</reference>
<dbReference type="Gene3D" id="1.10.30.50">
    <property type="match status" value="1"/>
</dbReference>
<dbReference type="RefSeq" id="WP_329775803.1">
    <property type="nucleotide sequence ID" value="NZ_JAYDYW010000009.1"/>
</dbReference>
<feature type="domain" description="HNH nuclease" evidence="1">
    <location>
        <begin position="79"/>
        <end position="134"/>
    </location>
</feature>